<dbReference type="Gene3D" id="3.30.70.100">
    <property type="match status" value="1"/>
</dbReference>
<protein>
    <submittedName>
        <fullName evidence="2">Antibiotic biosynthesis monooxygenase</fullName>
    </submittedName>
</protein>
<dbReference type="Proteomes" id="UP000574931">
    <property type="component" value="Unassembled WGS sequence"/>
</dbReference>
<dbReference type="Proteomes" id="UP000246073">
    <property type="component" value="Unassembled WGS sequence"/>
</dbReference>
<reference evidence="3" key="2">
    <citation type="submission" date="2017-12" db="EMBL/GenBank/DDBJ databases">
        <authorList>
            <person name="Hurst M.R.H."/>
        </authorList>
    </citation>
    <scope>NUCLEOTIDE SEQUENCE [LARGE SCALE GENOMIC DNA]</scope>
    <source>
        <strain evidence="3">FI11154</strain>
    </source>
</reference>
<sequence length="99" mass="10976">MLLIVGTVRLPAAKLNEARPVMQQMIEASRAEAGCIDYSYAADILDPGLIHVKELWLDRASLDKHFASGHIAAWRSTWPTLGITDRDLVLYEVDAPQST</sequence>
<dbReference type="EMBL" id="OOFM01000005">
    <property type="protein sequence ID" value="SPL64619.1"/>
    <property type="molecule type" value="Genomic_DNA"/>
</dbReference>
<dbReference type="InterPro" id="IPR007138">
    <property type="entry name" value="ABM_dom"/>
</dbReference>
<keyword evidence="2" id="KW-0560">Oxidoreductase</keyword>
<keyword evidence="5" id="KW-1185">Reference proteome</keyword>
<dbReference type="GO" id="GO:0004497">
    <property type="term" value="F:monooxygenase activity"/>
    <property type="evidence" value="ECO:0007669"/>
    <property type="project" value="UniProtKB-KW"/>
</dbReference>
<organism evidence="3 4">
    <name type="scientific">Ochrobactrum soli</name>
    <dbReference type="NCBI Taxonomy" id="2448455"/>
    <lineage>
        <taxon>Bacteria</taxon>
        <taxon>Pseudomonadati</taxon>
        <taxon>Pseudomonadota</taxon>
        <taxon>Alphaproteobacteria</taxon>
        <taxon>Hyphomicrobiales</taxon>
        <taxon>Brucellaceae</taxon>
        <taxon>Brucella/Ochrobactrum group</taxon>
        <taxon>Ochrobactrum</taxon>
    </lineage>
</organism>
<dbReference type="PROSITE" id="PS51725">
    <property type="entry name" value="ABM"/>
    <property type="match status" value="1"/>
</dbReference>
<evidence type="ECO:0000313" key="5">
    <source>
        <dbReference type="Proteomes" id="UP000574931"/>
    </source>
</evidence>
<gene>
    <name evidence="2" type="ORF">HKX02_00410</name>
    <name evidence="3" type="ORF">OHAE_486</name>
</gene>
<reference evidence="2 5" key="3">
    <citation type="submission" date="2020-05" db="EMBL/GenBank/DDBJ databases">
        <title>Draft Genome Sequence of Ochrobactrum soli Isolated from Stable Fly Gut.</title>
        <authorList>
            <person name="Pileggi M.T."/>
            <person name="Vazhakkala L.J."/>
            <person name="Wong C.N."/>
        </authorList>
    </citation>
    <scope>NUCLEOTIDE SEQUENCE [LARGE SCALE GENOMIC DNA]</scope>
    <source>
        <strain evidence="2 5">MTP-C0764</strain>
    </source>
</reference>
<feature type="domain" description="ABM" evidence="1">
    <location>
        <begin position="2"/>
        <end position="90"/>
    </location>
</feature>
<name>A0A2P9HKL4_9HYPH</name>
<dbReference type="Pfam" id="PF03992">
    <property type="entry name" value="ABM"/>
    <property type="match status" value="1"/>
</dbReference>
<dbReference type="EMBL" id="JABFCY010000001">
    <property type="protein sequence ID" value="NNU58718.1"/>
    <property type="molecule type" value="Genomic_DNA"/>
</dbReference>
<evidence type="ECO:0000259" key="1">
    <source>
        <dbReference type="PROSITE" id="PS51725"/>
    </source>
</evidence>
<reference evidence="4" key="1">
    <citation type="submission" date="2017-12" db="EMBL/GenBank/DDBJ databases">
        <authorList>
            <person name="Diaz M."/>
        </authorList>
    </citation>
    <scope>NUCLEOTIDE SEQUENCE [LARGE SCALE GENOMIC DNA]</scope>
    <source>
        <strain evidence="4">FI11154</strain>
    </source>
</reference>
<dbReference type="RefSeq" id="WP_109368433.1">
    <property type="nucleotide sequence ID" value="NZ_JABFCY010000001.1"/>
</dbReference>
<evidence type="ECO:0000313" key="3">
    <source>
        <dbReference type="EMBL" id="SPL64619.1"/>
    </source>
</evidence>
<evidence type="ECO:0000313" key="4">
    <source>
        <dbReference type="Proteomes" id="UP000246073"/>
    </source>
</evidence>
<dbReference type="AlphaFoldDB" id="A0A2P9HKL4"/>
<dbReference type="InterPro" id="IPR011008">
    <property type="entry name" value="Dimeric_a/b-barrel"/>
</dbReference>
<accession>A0A2P9HKL4</accession>
<evidence type="ECO:0000313" key="2">
    <source>
        <dbReference type="EMBL" id="NNU58718.1"/>
    </source>
</evidence>
<dbReference type="SUPFAM" id="SSF54909">
    <property type="entry name" value="Dimeric alpha+beta barrel"/>
    <property type="match status" value="1"/>
</dbReference>
<proteinExistence type="predicted"/>
<keyword evidence="2" id="KW-0503">Monooxygenase</keyword>